<evidence type="ECO:0000313" key="2">
    <source>
        <dbReference type="Proteomes" id="UP000656548"/>
    </source>
</evidence>
<comment type="caution">
    <text evidence="1">The sequence shown here is derived from an EMBL/GenBank/DDBJ whole genome shotgun (WGS) entry which is preliminary data.</text>
</comment>
<organism evidence="1 2">
    <name type="scientific">Amycolatopsis roodepoortensis</name>
    <dbReference type="NCBI Taxonomy" id="700274"/>
    <lineage>
        <taxon>Bacteria</taxon>
        <taxon>Bacillati</taxon>
        <taxon>Actinomycetota</taxon>
        <taxon>Actinomycetes</taxon>
        <taxon>Pseudonocardiales</taxon>
        <taxon>Pseudonocardiaceae</taxon>
        <taxon>Amycolatopsis</taxon>
    </lineage>
</organism>
<gene>
    <name evidence="1" type="ORF">H4W30_002499</name>
</gene>
<proteinExistence type="predicted"/>
<evidence type="ECO:0008006" key="3">
    <source>
        <dbReference type="Google" id="ProtNLM"/>
    </source>
</evidence>
<accession>A0ABR9L4G2</accession>
<dbReference type="RefSeq" id="WP_225949299.1">
    <property type="nucleotide sequence ID" value="NZ_JADBEJ010000004.1"/>
</dbReference>
<protein>
    <recommendedName>
        <fullName evidence="3">Swt1-like HEPN domain-containing protein</fullName>
    </recommendedName>
</protein>
<dbReference type="Proteomes" id="UP000656548">
    <property type="component" value="Unassembled WGS sequence"/>
</dbReference>
<name>A0ABR9L4G2_9PSEU</name>
<sequence length="388" mass="42840">MTEMAMTDLTLSAAQKRATEIRERLARFKLVFTQCGAAFEPLREPLLAQLEMTVLDATDFATTPTLVTSDAKRIALTGMEVFARDGKAANTTLGALRIEVLRLLELGIEVCLISRVPRVAFAPVVGSNLLMDAKLHCLPALRNDECPEVARGVPGSLLPAIGFDSKADVAIILRNVLAELGVSVLTELDFALFEGRHDAGFINEVDSTTQDALRSAGLAHVVDGGFAFTTPRLLWKFRDAIGDVMASHVSPQTDLAEVTDGLWYIERCIRKALRDAAINEPNVKNWRKSLLHENTAATALGRARSDAYVGALSVAELRDPIEWLSLPELLEVVRSDRFGGLFWDKVSWDRFSQQIVPIRNRLSHMRLLKKGDKATVRKWANLLKEAVK</sequence>
<keyword evidence="2" id="KW-1185">Reference proteome</keyword>
<dbReference type="EMBL" id="JADBEJ010000004">
    <property type="protein sequence ID" value="MBE1575452.1"/>
    <property type="molecule type" value="Genomic_DNA"/>
</dbReference>
<evidence type="ECO:0000313" key="1">
    <source>
        <dbReference type="EMBL" id="MBE1575452.1"/>
    </source>
</evidence>
<reference evidence="1 2" key="1">
    <citation type="submission" date="2020-10" db="EMBL/GenBank/DDBJ databases">
        <title>Sequencing the genomes of 1000 actinobacteria strains.</title>
        <authorList>
            <person name="Klenk H.-P."/>
        </authorList>
    </citation>
    <scope>NUCLEOTIDE SEQUENCE [LARGE SCALE GENOMIC DNA]</scope>
    <source>
        <strain evidence="1 2">DSM 46661</strain>
    </source>
</reference>